<keyword evidence="2" id="KW-1185">Reference proteome</keyword>
<reference evidence="1 2" key="1">
    <citation type="journal article" date="2016" name="BMC Genomics">
        <title>Comparative genomics reveals Cyclospora cayetanensis possesses coccidia-like metabolism and invasion components but unique surface antigens.</title>
        <authorList>
            <person name="Liu S."/>
            <person name="Wang L."/>
            <person name="Zheng H."/>
            <person name="Xu Z."/>
            <person name="Roellig D.M."/>
            <person name="Li N."/>
            <person name="Frace M.A."/>
            <person name="Tang K."/>
            <person name="Arrowood M.J."/>
            <person name="Moss D.M."/>
            <person name="Zhang L."/>
            <person name="Feng Y."/>
            <person name="Xiao L."/>
        </authorList>
    </citation>
    <scope>NUCLEOTIDE SEQUENCE [LARGE SCALE GENOMIC DNA]</scope>
    <source>
        <strain evidence="1 2">CHN_HEN01</strain>
    </source>
</reference>
<dbReference type="VEuPathDB" id="ToxoDB:cyc_05212"/>
<organism evidence="1 2">
    <name type="scientific">Cyclospora cayetanensis</name>
    <dbReference type="NCBI Taxonomy" id="88456"/>
    <lineage>
        <taxon>Eukaryota</taxon>
        <taxon>Sar</taxon>
        <taxon>Alveolata</taxon>
        <taxon>Apicomplexa</taxon>
        <taxon>Conoidasida</taxon>
        <taxon>Coccidia</taxon>
        <taxon>Eucoccidiorida</taxon>
        <taxon>Eimeriorina</taxon>
        <taxon>Eimeriidae</taxon>
        <taxon>Cyclospora</taxon>
    </lineage>
</organism>
<dbReference type="AlphaFoldDB" id="A0A1D3CSP9"/>
<evidence type="ECO:0000313" key="2">
    <source>
        <dbReference type="Proteomes" id="UP000095192"/>
    </source>
</evidence>
<dbReference type="EMBL" id="JROU02002095">
    <property type="protein sequence ID" value="OEH74216.1"/>
    <property type="molecule type" value="Genomic_DNA"/>
</dbReference>
<gene>
    <name evidence="1" type="ORF">cyc_05212</name>
</gene>
<evidence type="ECO:0000313" key="1">
    <source>
        <dbReference type="EMBL" id="OEH74216.1"/>
    </source>
</evidence>
<proteinExistence type="predicted"/>
<dbReference type="InParanoid" id="A0A1D3CSP9"/>
<comment type="caution">
    <text evidence="1">The sequence shown here is derived from an EMBL/GenBank/DDBJ whole genome shotgun (WGS) entry which is preliminary data.</text>
</comment>
<protein>
    <submittedName>
        <fullName evidence="1">Uncharacterized protein</fullName>
    </submittedName>
</protein>
<accession>A0A1D3CSP9</accession>
<dbReference type="Proteomes" id="UP000095192">
    <property type="component" value="Unassembled WGS sequence"/>
</dbReference>
<sequence>MQQSWSDGKSTAPQLGFMAQWLSRQDDDRQKGNRDLTAYVRLMLGTLPHKRMHANIQRSCTPLSTSKQLH</sequence>
<name>A0A1D3CSP9_9EIME</name>